<dbReference type="PANTHER" id="PTHR33048:SF47">
    <property type="entry name" value="INTEGRAL MEMBRANE PROTEIN-RELATED"/>
    <property type="match status" value="1"/>
</dbReference>
<dbReference type="InterPro" id="IPR049326">
    <property type="entry name" value="Rhodopsin_dom_fungi"/>
</dbReference>
<proteinExistence type="inferred from homology"/>
<dbReference type="PANTHER" id="PTHR33048">
    <property type="entry name" value="PTH11-LIKE INTEGRAL MEMBRANE PROTEIN (AFU_ORTHOLOGUE AFUA_5G11245)"/>
    <property type="match status" value="1"/>
</dbReference>
<evidence type="ECO:0000256" key="5">
    <source>
        <dbReference type="ARBA" id="ARBA00038359"/>
    </source>
</evidence>
<evidence type="ECO:0000259" key="7">
    <source>
        <dbReference type="Pfam" id="PF20684"/>
    </source>
</evidence>
<accession>A0ABR2J652</accession>
<feature type="transmembrane region" description="Helical" evidence="6">
    <location>
        <begin position="214"/>
        <end position="235"/>
    </location>
</feature>
<keyword evidence="3 6" id="KW-1133">Transmembrane helix</keyword>
<evidence type="ECO:0000256" key="4">
    <source>
        <dbReference type="ARBA" id="ARBA00023136"/>
    </source>
</evidence>
<feature type="transmembrane region" description="Helical" evidence="6">
    <location>
        <begin position="255"/>
        <end position="278"/>
    </location>
</feature>
<dbReference type="InterPro" id="IPR052337">
    <property type="entry name" value="SAT4-like"/>
</dbReference>
<gene>
    <name evidence="8" type="ORF">PGQ11_003525</name>
</gene>
<feature type="transmembrane region" description="Helical" evidence="6">
    <location>
        <begin position="139"/>
        <end position="161"/>
    </location>
</feature>
<evidence type="ECO:0000313" key="9">
    <source>
        <dbReference type="Proteomes" id="UP001390339"/>
    </source>
</evidence>
<evidence type="ECO:0000313" key="8">
    <source>
        <dbReference type="EMBL" id="KAK8873011.1"/>
    </source>
</evidence>
<comment type="caution">
    <text evidence="8">The sequence shown here is derived from an EMBL/GenBank/DDBJ whole genome shotgun (WGS) entry which is preliminary data.</text>
</comment>
<reference evidence="8 9" key="1">
    <citation type="journal article" date="2024" name="IMA Fungus">
        <title>Apiospora arundinis, a panoply of carbohydrate-active enzymes and secondary metabolites.</title>
        <authorList>
            <person name="Sorensen T."/>
            <person name="Petersen C."/>
            <person name="Muurmann A.T."/>
            <person name="Christiansen J.V."/>
            <person name="Brundto M.L."/>
            <person name="Overgaard C.K."/>
            <person name="Boysen A.T."/>
            <person name="Wollenberg R.D."/>
            <person name="Larsen T.O."/>
            <person name="Sorensen J.L."/>
            <person name="Nielsen K.L."/>
            <person name="Sondergaard T.E."/>
        </authorList>
    </citation>
    <scope>NUCLEOTIDE SEQUENCE [LARGE SCALE GENOMIC DNA]</scope>
    <source>
        <strain evidence="8 9">AAU 773</strain>
    </source>
</reference>
<protein>
    <recommendedName>
        <fullName evidence="7">Rhodopsin domain-containing protein</fullName>
    </recommendedName>
</protein>
<name>A0ABR2J652_9PEZI</name>
<evidence type="ECO:0000256" key="6">
    <source>
        <dbReference type="SAM" id="Phobius"/>
    </source>
</evidence>
<evidence type="ECO:0000256" key="2">
    <source>
        <dbReference type="ARBA" id="ARBA00022692"/>
    </source>
</evidence>
<comment type="similarity">
    <text evidence="5">Belongs to the SAT4 family.</text>
</comment>
<dbReference type="EMBL" id="JAPCWZ010000003">
    <property type="protein sequence ID" value="KAK8873011.1"/>
    <property type="molecule type" value="Genomic_DNA"/>
</dbReference>
<feature type="transmembrane region" description="Helical" evidence="6">
    <location>
        <begin position="103"/>
        <end position="127"/>
    </location>
</feature>
<feature type="transmembrane region" description="Helical" evidence="6">
    <location>
        <begin position="181"/>
        <end position="202"/>
    </location>
</feature>
<feature type="domain" description="Rhodopsin" evidence="7">
    <location>
        <begin position="42"/>
        <end position="283"/>
    </location>
</feature>
<dbReference type="Pfam" id="PF20684">
    <property type="entry name" value="Fung_rhodopsin"/>
    <property type="match status" value="1"/>
</dbReference>
<keyword evidence="4 6" id="KW-0472">Membrane</keyword>
<comment type="subcellular location">
    <subcellularLocation>
        <location evidence="1">Membrane</location>
        <topology evidence="1">Multi-pass membrane protein</topology>
    </subcellularLocation>
</comment>
<evidence type="ECO:0000256" key="1">
    <source>
        <dbReference type="ARBA" id="ARBA00004141"/>
    </source>
</evidence>
<feature type="transmembrane region" description="Helical" evidence="6">
    <location>
        <begin position="58"/>
        <end position="78"/>
    </location>
</feature>
<keyword evidence="2 6" id="KW-0812">Transmembrane</keyword>
<feature type="transmembrane region" description="Helical" evidence="6">
    <location>
        <begin position="28"/>
        <end position="46"/>
    </location>
</feature>
<keyword evidence="9" id="KW-1185">Reference proteome</keyword>
<organism evidence="8 9">
    <name type="scientific">Apiospora arundinis</name>
    <dbReference type="NCBI Taxonomy" id="335852"/>
    <lineage>
        <taxon>Eukaryota</taxon>
        <taxon>Fungi</taxon>
        <taxon>Dikarya</taxon>
        <taxon>Ascomycota</taxon>
        <taxon>Pezizomycotina</taxon>
        <taxon>Sordariomycetes</taxon>
        <taxon>Xylariomycetidae</taxon>
        <taxon>Amphisphaeriales</taxon>
        <taxon>Apiosporaceae</taxon>
        <taxon>Apiospora</taxon>
    </lineage>
</organism>
<dbReference type="Proteomes" id="UP001390339">
    <property type="component" value="Unassembled WGS sequence"/>
</dbReference>
<sequence length="432" mass="47136">MAHTTTTRLDDLPADFVSFNQGPVAERVAAAMMGVSGGFVLLRLAARATRKARLGLDDWIILAALIPAMVYLTTTFILSRNGLGKHLLVVIITDPGSLQTIQLWTFISEITYGATMTAVKLSILAMYDRLFPTKFMRRAVVSLAIVAMLWYLAVVLVVFFQCDPIPRSWGGTAEGHCIDHYSYYTGLAVPHIIIDIVILSLPIREVRRLHIVNWQKAAVCGMFLLGGFVTLVSIIRLKFVAEMVNTEPGSDTTMVVSTAIWSAVEVGVAIMCACLPTLQPLIRMASAYIVRKTQQSSSSHNSGAAAAAAAAAAYRRDFPPASGCYSDNRGSRGWTGDSTRPLNHADSDGSFKFVLQPDHDVELGHLSKEQQELQELTQQHPAFRNTFPMGLNILPTTRAAARHSVGPLTLSPIRAERPISLGLQGILKKSYV</sequence>
<evidence type="ECO:0000256" key="3">
    <source>
        <dbReference type="ARBA" id="ARBA00022989"/>
    </source>
</evidence>